<evidence type="ECO:0000256" key="19">
    <source>
        <dbReference type="ARBA" id="ARBA00032071"/>
    </source>
</evidence>
<evidence type="ECO:0000256" key="11">
    <source>
        <dbReference type="ARBA" id="ARBA00024486"/>
    </source>
</evidence>
<evidence type="ECO:0000256" key="23">
    <source>
        <dbReference type="ARBA" id="ARBA00053094"/>
    </source>
</evidence>
<dbReference type="InParanoid" id="A0A409YG21"/>
<comment type="cofactor">
    <cofactor evidence="1">
        <name>Mg(2+)</name>
        <dbReference type="ChEBI" id="CHEBI:18420"/>
    </cofactor>
</comment>
<dbReference type="GO" id="GO:0042262">
    <property type="term" value="P:DNA protection"/>
    <property type="evidence" value="ECO:0007669"/>
    <property type="project" value="InterPro"/>
</dbReference>
<dbReference type="EMBL" id="NHTK01001199">
    <property type="protein sequence ID" value="PPR01952.1"/>
    <property type="molecule type" value="Genomic_DNA"/>
</dbReference>
<comment type="catalytic activity">
    <reaction evidence="10">
        <text>2-oxo-dATP + H2O = 2-oxo-dAMP + diphosphate + H(+)</text>
        <dbReference type="Rhea" id="RHEA:31583"/>
        <dbReference type="ChEBI" id="CHEBI:15377"/>
        <dbReference type="ChEBI" id="CHEBI:15378"/>
        <dbReference type="ChEBI" id="CHEBI:33019"/>
        <dbReference type="ChEBI" id="CHEBI:63212"/>
        <dbReference type="ChEBI" id="CHEBI:77897"/>
        <dbReference type="EC" id="3.6.1.56"/>
    </reaction>
    <physiologicalReaction direction="left-to-right" evidence="10">
        <dbReference type="Rhea" id="RHEA:31584"/>
    </physiologicalReaction>
</comment>
<evidence type="ECO:0000256" key="18">
    <source>
        <dbReference type="ARBA" id="ARBA00031927"/>
    </source>
</evidence>
<dbReference type="Proteomes" id="UP000284842">
    <property type="component" value="Unassembled WGS sequence"/>
</dbReference>
<dbReference type="GO" id="GO:0008413">
    <property type="term" value="F:8-oxo-7,8-dihydroguanosine triphosphate pyrophosphatase activity"/>
    <property type="evidence" value="ECO:0007669"/>
    <property type="project" value="InterPro"/>
</dbReference>
<dbReference type="PANTHER" id="PTHR43758">
    <property type="entry name" value="7,8-DIHYDRO-8-OXOGUANINE TRIPHOSPHATASE"/>
    <property type="match status" value="1"/>
</dbReference>
<comment type="function">
    <text evidence="23">Oxidized purine nucleoside triphosphate hydrolase which is a prominent sanitizer of the oxidized nucleotide pool. Catalyzes the hydrolysis of 2-oxo-dATP (2-hydroxy-dATP) into 2-oxo-dAMP. Also has a significant hydrolase activity toward 2-oxo-ATP, 8-oxo-dGTP and 8-oxo-dATP. Through the hydrolysis of oxidized purine nucleoside triphosphates, prevents their incorporation into DNA and the subsequent transversions A:T to C:G and G:C to T:A. Also catalyzes the hydrolysis of methylated purine nucleoside triphosphate preventing their integration into DNA. Through this antimutagenic activity protects cells from oxidative stress.</text>
</comment>
<comment type="catalytic activity">
    <reaction evidence="21">
        <text>O(6)-methyl-dGTP + H2O = O(6)-methyl-dGMP + diphosphate + H(+)</text>
        <dbReference type="Rhea" id="RHEA:67600"/>
        <dbReference type="ChEBI" id="CHEBI:15377"/>
        <dbReference type="ChEBI" id="CHEBI:15378"/>
        <dbReference type="ChEBI" id="CHEBI:33019"/>
        <dbReference type="ChEBI" id="CHEBI:169974"/>
        <dbReference type="ChEBI" id="CHEBI:169975"/>
    </reaction>
    <physiologicalReaction direction="left-to-right" evidence="21">
        <dbReference type="Rhea" id="RHEA:67601"/>
    </physiologicalReaction>
</comment>
<evidence type="ECO:0000313" key="25">
    <source>
        <dbReference type="EMBL" id="PPR01952.1"/>
    </source>
</evidence>
<dbReference type="InterPro" id="IPR015797">
    <property type="entry name" value="NUDIX_hydrolase-like_dom_sf"/>
</dbReference>
<dbReference type="OrthoDB" id="447842at2759"/>
<comment type="subunit">
    <text evidence="4">Monomer.</text>
</comment>
<comment type="catalytic activity">
    <reaction evidence="12">
        <text>2-oxo-ATP + H2O = 2-oxo-AMP + diphosphate + H(+)</text>
        <dbReference type="Rhea" id="RHEA:67392"/>
        <dbReference type="ChEBI" id="CHEBI:15377"/>
        <dbReference type="ChEBI" id="CHEBI:15378"/>
        <dbReference type="ChEBI" id="CHEBI:33019"/>
        <dbReference type="ChEBI" id="CHEBI:71395"/>
        <dbReference type="ChEBI" id="CHEBI:172878"/>
    </reaction>
    <physiologicalReaction direction="left-to-right" evidence="12">
        <dbReference type="Rhea" id="RHEA:67393"/>
    </physiologicalReaction>
</comment>
<gene>
    <name evidence="25" type="ORF">CVT24_011100</name>
</gene>
<protein>
    <recommendedName>
        <fullName evidence="14">Oxidized purine nucleoside triphosphate hydrolase</fullName>
        <ecNumber evidence="13">3.6.1.56</ecNumber>
    </recommendedName>
    <alternativeName>
        <fullName evidence="18">2-hydroxy-dATP diphosphatase</fullName>
    </alternativeName>
    <alternativeName>
        <fullName evidence="17">7,8-dihydro-8-oxoguanine triphosphatase</fullName>
    </alternativeName>
    <alternativeName>
        <fullName evidence="16">8-oxo-dGTPase</fullName>
    </alternativeName>
    <alternativeName>
        <fullName evidence="19">Methylated purine nucleoside triphosphate hydrolase</fullName>
    </alternativeName>
    <alternativeName>
        <fullName evidence="15">Nucleoside diphosphate-linked moiety X motif 1</fullName>
    </alternativeName>
</protein>
<evidence type="ECO:0000256" key="16">
    <source>
        <dbReference type="ARBA" id="ARBA00030634"/>
    </source>
</evidence>
<dbReference type="SUPFAM" id="SSF55811">
    <property type="entry name" value="Nudix"/>
    <property type="match status" value="1"/>
</dbReference>
<evidence type="ECO:0000256" key="1">
    <source>
        <dbReference type="ARBA" id="ARBA00001946"/>
    </source>
</evidence>
<comment type="subcellular location">
    <subcellularLocation>
        <location evidence="2">Nucleus</location>
    </subcellularLocation>
</comment>
<keyword evidence="7" id="KW-0460">Magnesium</keyword>
<organism evidence="25 26">
    <name type="scientific">Panaeolus cyanescens</name>
    <dbReference type="NCBI Taxonomy" id="181874"/>
    <lineage>
        <taxon>Eukaryota</taxon>
        <taxon>Fungi</taxon>
        <taxon>Dikarya</taxon>
        <taxon>Basidiomycota</taxon>
        <taxon>Agaricomycotina</taxon>
        <taxon>Agaricomycetes</taxon>
        <taxon>Agaricomycetidae</taxon>
        <taxon>Agaricales</taxon>
        <taxon>Agaricineae</taxon>
        <taxon>Galeropsidaceae</taxon>
        <taxon>Panaeolus</taxon>
    </lineage>
</organism>
<keyword evidence="6" id="KW-0378">Hydrolase</keyword>
<dbReference type="PROSITE" id="PS00893">
    <property type="entry name" value="NUDIX_BOX"/>
    <property type="match status" value="1"/>
</dbReference>
<evidence type="ECO:0000256" key="5">
    <source>
        <dbReference type="ARBA" id="ARBA00022723"/>
    </source>
</evidence>
<evidence type="ECO:0000256" key="20">
    <source>
        <dbReference type="ARBA" id="ARBA00048002"/>
    </source>
</evidence>
<dbReference type="CDD" id="cd03427">
    <property type="entry name" value="NUDIX_MTH1_Nudt1"/>
    <property type="match status" value="1"/>
</dbReference>
<comment type="catalytic activity">
    <reaction evidence="11">
        <text>8-oxo-dGTP + H2O = 8-oxo-dGMP + diphosphate + H(+)</text>
        <dbReference type="Rhea" id="RHEA:31575"/>
        <dbReference type="ChEBI" id="CHEBI:15377"/>
        <dbReference type="ChEBI" id="CHEBI:15378"/>
        <dbReference type="ChEBI" id="CHEBI:33019"/>
        <dbReference type="ChEBI" id="CHEBI:63224"/>
        <dbReference type="ChEBI" id="CHEBI:77896"/>
    </reaction>
    <physiologicalReaction direction="left-to-right" evidence="11">
        <dbReference type="Rhea" id="RHEA:31576"/>
    </physiologicalReaction>
</comment>
<evidence type="ECO:0000256" key="12">
    <source>
        <dbReference type="ARBA" id="ARBA00024596"/>
    </source>
</evidence>
<name>A0A409YG21_9AGAR</name>
<evidence type="ECO:0000256" key="21">
    <source>
        <dbReference type="ARBA" id="ARBA00048894"/>
    </source>
</evidence>
<comment type="catalytic activity">
    <reaction evidence="9">
        <text>8-oxo-dATP + H2O = 8-oxo-dAMP + diphosphate + H(+)</text>
        <dbReference type="Rhea" id="RHEA:65396"/>
        <dbReference type="ChEBI" id="CHEBI:15377"/>
        <dbReference type="ChEBI" id="CHEBI:15378"/>
        <dbReference type="ChEBI" id="CHEBI:33019"/>
        <dbReference type="ChEBI" id="CHEBI:71361"/>
        <dbReference type="ChEBI" id="CHEBI:172871"/>
    </reaction>
    <physiologicalReaction direction="left-to-right" evidence="9">
        <dbReference type="Rhea" id="RHEA:65397"/>
    </physiologicalReaction>
</comment>
<proteinExistence type="inferred from homology"/>
<dbReference type="InterPro" id="IPR000086">
    <property type="entry name" value="NUDIX_hydrolase_dom"/>
</dbReference>
<evidence type="ECO:0000256" key="17">
    <source>
        <dbReference type="ARBA" id="ARBA00030682"/>
    </source>
</evidence>
<evidence type="ECO:0000313" key="26">
    <source>
        <dbReference type="Proteomes" id="UP000284842"/>
    </source>
</evidence>
<comment type="catalytic activity">
    <reaction evidence="22">
        <text>N(6)-methyl-dATP + H2O = N(6)-methyl-dAMP + diphosphate + H(+)</text>
        <dbReference type="Rhea" id="RHEA:67604"/>
        <dbReference type="ChEBI" id="CHEBI:15377"/>
        <dbReference type="ChEBI" id="CHEBI:15378"/>
        <dbReference type="ChEBI" id="CHEBI:33019"/>
        <dbReference type="ChEBI" id="CHEBI:169976"/>
        <dbReference type="ChEBI" id="CHEBI:172872"/>
    </reaction>
    <physiologicalReaction direction="left-to-right" evidence="22">
        <dbReference type="Rhea" id="RHEA:67605"/>
    </physiologicalReaction>
</comment>
<evidence type="ECO:0000256" key="22">
    <source>
        <dbReference type="ARBA" id="ARBA00049032"/>
    </source>
</evidence>
<comment type="catalytic activity">
    <reaction evidence="20">
        <text>N(6)-methyl-ATP + H2O = N(6)-methyl-AMP + diphosphate + H(+)</text>
        <dbReference type="Rhea" id="RHEA:67608"/>
        <dbReference type="ChEBI" id="CHEBI:15377"/>
        <dbReference type="ChEBI" id="CHEBI:15378"/>
        <dbReference type="ChEBI" id="CHEBI:33019"/>
        <dbReference type="ChEBI" id="CHEBI:144842"/>
        <dbReference type="ChEBI" id="CHEBI:172873"/>
    </reaction>
    <physiologicalReaction direction="left-to-right" evidence="20">
        <dbReference type="Rhea" id="RHEA:67609"/>
    </physiologicalReaction>
</comment>
<dbReference type="GO" id="GO:0046872">
    <property type="term" value="F:metal ion binding"/>
    <property type="evidence" value="ECO:0007669"/>
    <property type="project" value="UniProtKB-KW"/>
</dbReference>
<reference evidence="25 26" key="1">
    <citation type="journal article" date="2018" name="Evol. Lett.">
        <title>Horizontal gene cluster transfer increased hallucinogenic mushroom diversity.</title>
        <authorList>
            <person name="Reynolds H.T."/>
            <person name="Vijayakumar V."/>
            <person name="Gluck-Thaler E."/>
            <person name="Korotkin H.B."/>
            <person name="Matheny P.B."/>
            <person name="Slot J.C."/>
        </authorList>
    </citation>
    <scope>NUCLEOTIDE SEQUENCE [LARGE SCALE GENOMIC DNA]</scope>
    <source>
        <strain evidence="25 26">2629</strain>
    </source>
</reference>
<comment type="similarity">
    <text evidence="3">Belongs to the Nudix hydrolase family.</text>
</comment>
<dbReference type="GO" id="GO:0008828">
    <property type="term" value="F:dATP diphosphatase activity"/>
    <property type="evidence" value="ECO:0007669"/>
    <property type="project" value="UniProtKB-EC"/>
</dbReference>
<dbReference type="GO" id="GO:0005737">
    <property type="term" value="C:cytoplasm"/>
    <property type="evidence" value="ECO:0007669"/>
    <property type="project" value="TreeGrafter"/>
</dbReference>
<evidence type="ECO:0000256" key="6">
    <source>
        <dbReference type="ARBA" id="ARBA00022801"/>
    </source>
</evidence>
<comment type="caution">
    <text evidence="25">The sequence shown here is derived from an EMBL/GenBank/DDBJ whole genome shotgun (WGS) entry which is preliminary data.</text>
</comment>
<evidence type="ECO:0000259" key="24">
    <source>
        <dbReference type="PROSITE" id="PS51462"/>
    </source>
</evidence>
<dbReference type="PRINTS" id="PR01403">
    <property type="entry name" value="8OXTPHPHTASE"/>
</dbReference>
<evidence type="ECO:0000256" key="2">
    <source>
        <dbReference type="ARBA" id="ARBA00004123"/>
    </source>
</evidence>
<accession>A0A409YG21</accession>
<keyword evidence="8" id="KW-0539">Nucleus</keyword>
<evidence type="ECO:0000256" key="10">
    <source>
        <dbReference type="ARBA" id="ARBA00024459"/>
    </source>
</evidence>
<evidence type="ECO:0000256" key="8">
    <source>
        <dbReference type="ARBA" id="ARBA00023242"/>
    </source>
</evidence>
<evidence type="ECO:0000256" key="14">
    <source>
        <dbReference type="ARBA" id="ARBA00026218"/>
    </source>
</evidence>
<dbReference type="PANTHER" id="PTHR43758:SF2">
    <property type="entry name" value="OXIDIZED PURINE NUCLEOSIDE TRIPHOSPHATE HYDROLASE"/>
    <property type="match status" value="1"/>
</dbReference>
<feature type="domain" description="Nudix hydrolase" evidence="24">
    <location>
        <begin position="1"/>
        <end position="178"/>
    </location>
</feature>
<dbReference type="EC" id="3.6.1.56" evidence="13"/>
<dbReference type="Pfam" id="PF00293">
    <property type="entry name" value="NUDIX"/>
    <property type="match status" value="1"/>
</dbReference>
<dbReference type="InterPro" id="IPR003563">
    <property type="entry name" value="8ODP"/>
</dbReference>
<dbReference type="Gene3D" id="3.90.79.10">
    <property type="entry name" value="Nucleoside Triphosphate Pyrophosphohydrolase"/>
    <property type="match status" value="1"/>
</dbReference>
<evidence type="ECO:0000256" key="15">
    <source>
        <dbReference type="ARBA" id="ARBA00029673"/>
    </source>
</evidence>
<dbReference type="STRING" id="181874.A0A409YG21"/>
<evidence type="ECO:0000256" key="4">
    <source>
        <dbReference type="ARBA" id="ARBA00011245"/>
    </source>
</evidence>
<evidence type="ECO:0000256" key="7">
    <source>
        <dbReference type="ARBA" id="ARBA00022842"/>
    </source>
</evidence>
<evidence type="ECO:0000256" key="9">
    <source>
        <dbReference type="ARBA" id="ARBA00024448"/>
    </source>
</evidence>
<evidence type="ECO:0000256" key="13">
    <source>
        <dbReference type="ARBA" id="ARBA00026103"/>
    </source>
</evidence>
<keyword evidence="26" id="KW-1185">Reference proteome</keyword>
<dbReference type="AlphaFoldDB" id="A0A409YG21"/>
<dbReference type="PROSITE" id="PS51462">
    <property type="entry name" value="NUDIX"/>
    <property type="match status" value="1"/>
</dbReference>
<dbReference type="InterPro" id="IPR020084">
    <property type="entry name" value="NUDIX_hydrolase_CS"/>
</dbReference>
<dbReference type="GO" id="GO:0005634">
    <property type="term" value="C:nucleus"/>
    <property type="evidence" value="ECO:0007669"/>
    <property type="project" value="UniProtKB-SubCell"/>
</dbReference>
<sequence>MSQTAIPPGIDNPDVAYQVSAVKDGKVLLGYKKRGFGVGRYNGFGGKVDPGETSLEAAARELEEEAGITAALTHAGSLFFMTEGAKWAFQIEIYRADDYKGTITETDEMRPEWFKLPGDSQKQNNDLPSIPFDKMWDTDHVWLPWLFQKQKFAGRADFKTTDKDGEFVEWKWWYGTYM</sequence>
<keyword evidence="5" id="KW-0479">Metal-binding</keyword>
<evidence type="ECO:0000256" key="3">
    <source>
        <dbReference type="ARBA" id="ARBA00005582"/>
    </source>
</evidence>